<dbReference type="Proteomes" id="UP001291623">
    <property type="component" value="Unassembled WGS sequence"/>
</dbReference>
<organism evidence="1 2">
    <name type="scientific">Anisodus tanguticus</name>
    <dbReference type="NCBI Taxonomy" id="243964"/>
    <lineage>
        <taxon>Eukaryota</taxon>
        <taxon>Viridiplantae</taxon>
        <taxon>Streptophyta</taxon>
        <taxon>Embryophyta</taxon>
        <taxon>Tracheophyta</taxon>
        <taxon>Spermatophyta</taxon>
        <taxon>Magnoliopsida</taxon>
        <taxon>eudicotyledons</taxon>
        <taxon>Gunneridae</taxon>
        <taxon>Pentapetalae</taxon>
        <taxon>asterids</taxon>
        <taxon>lamiids</taxon>
        <taxon>Solanales</taxon>
        <taxon>Solanaceae</taxon>
        <taxon>Solanoideae</taxon>
        <taxon>Hyoscyameae</taxon>
        <taxon>Anisodus</taxon>
    </lineage>
</organism>
<name>A0AAE1R304_9SOLA</name>
<sequence>MNSYIPITEQKQETKIPNFYDDSSSSPTECGPCGCFNFTYFNWAQAQAHEVHSRSLLQDKTEHKESWLVIKIKILKNLLRKIGKMYRKSKKSKAYQYDAESYALNFDDGARVEEDGLLCNFSSRFAVNIINQKQSRHGL</sequence>
<dbReference type="AlphaFoldDB" id="A0AAE1R304"/>
<dbReference type="EMBL" id="JAVYJV010000020">
    <property type="protein sequence ID" value="KAK4344435.1"/>
    <property type="molecule type" value="Genomic_DNA"/>
</dbReference>
<comment type="caution">
    <text evidence="1">The sequence shown here is derived from an EMBL/GenBank/DDBJ whole genome shotgun (WGS) entry which is preliminary data.</text>
</comment>
<evidence type="ECO:0000313" key="2">
    <source>
        <dbReference type="Proteomes" id="UP001291623"/>
    </source>
</evidence>
<evidence type="ECO:0000313" key="1">
    <source>
        <dbReference type="EMBL" id="KAK4344435.1"/>
    </source>
</evidence>
<gene>
    <name evidence="1" type="ORF">RND71_037529</name>
</gene>
<keyword evidence="2" id="KW-1185">Reference proteome</keyword>
<accession>A0AAE1R304</accession>
<protein>
    <submittedName>
        <fullName evidence="1">Uncharacterized protein</fullName>
    </submittedName>
</protein>
<dbReference type="PANTHER" id="PTHR33168">
    <property type="entry name" value="STRESS INDUCED PROTEIN-RELATED"/>
    <property type="match status" value="1"/>
</dbReference>
<proteinExistence type="predicted"/>
<reference evidence="1" key="1">
    <citation type="submission" date="2023-12" db="EMBL/GenBank/DDBJ databases">
        <title>Genome assembly of Anisodus tanguticus.</title>
        <authorList>
            <person name="Wang Y.-J."/>
        </authorList>
    </citation>
    <scope>NUCLEOTIDE SEQUENCE</scope>
    <source>
        <strain evidence="1">KB-2021</strain>
        <tissue evidence="1">Leaf</tissue>
    </source>
</reference>